<gene>
    <name evidence="2" type="ORF">RCL2_000174500</name>
</gene>
<dbReference type="Proteomes" id="UP000615446">
    <property type="component" value="Unassembled WGS sequence"/>
</dbReference>
<evidence type="ECO:0000313" key="2">
    <source>
        <dbReference type="EMBL" id="GES74252.1"/>
    </source>
</evidence>
<proteinExistence type="predicted"/>
<evidence type="ECO:0000313" key="3">
    <source>
        <dbReference type="Proteomes" id="UP000615446"/>
    </source>
</evidence>
<dbReference type="AlphaFoldDB" id="A0A8H3KVN8"/>
<organism evidence="2 3">
    <name type="scientific">Rhizophagus clarus</name>
    <dbReference type="NCBI Taxonomy" id="94130"/>
    <lineage>
        <taxon>Eukaryota</taxon>
        <taxon>Fungi</taxon>
        <taxon>Fungi incertae sedis</taxon>
        <taxon>Mucoromycota</taxon>
        <taxon>Glomeromycotina</taxon>
        <taxon>Glomeromycetes</taxon>
        <taxon>Glomerales</taxon>
        <taxon>Glomeraceae</taxon>
        <taxon>Rhizophagus</taxon>
    </lineage>
</organism>
<dbReference type="EMBL" id="BLAL01000011">
    <property type="protein sequence ID" value="GES74252.1"/>
    <property type="molecule type" value="Genomic_DNA"/>
</dbReference>
<comment type="caution">
    <text evidence="2">The sequence shown here is derived from an EMBL/GenBank/DDBJ whole genome shotgun (WGS) entry which is preliminary data.</text>
</comment>
<feature type="compositionally biased region" description="Low complexity" evidence="1">
    <location>
        <begin position="62"/>
        <end position="71"/>
    </location>
</feature>
<protein>
    <submittedName>
        <fullName evidence="2">Uncharacterized protein</fullName>
    </submittedName>
</protein>
<feature type="region of interest" description="Disordered" evidence="1">
    <location>
        <begin position="47"/>
        <end position="76"/>
    </location>
</feature>
<name>A0A8H3KVN8_9GLOM</name>
<sequence>MNIKAFKLIRTNKGERLLLGYFEKYNDYIKALYGSFTLNNEEHCWSKTVPPPPSFNKKKKGSSSSRQPQKPLTQMESLRKKYQEIINLRKALPPDAITAK</sequence>
<evidence type="ECO:0000256" key="1">
    <source>
        <dbReference type="SAM" id="MobiDB-lite"/>
    </source>
</evidence>
<accession>A0A8H3KVN8</accession>
<reference evidence="2" key="1">
    <citation type="submission" date="2019-10" db="EMBL/GenBank/DDBJ databases">
        <title>Conservation and host-specific expression of non-tandemly repeated heterogenous ribosome RNA gene in arbuscular mycorrhizal fungi.</title>
        <authorList>
            <person name="Maeda T."/>
            <person name="Kobayashi Y."/>
            <person name="Nakagawa T."/>
            <person name="Ezawa T."/>
            <person name="Yamaguchi K."/>
            <person name="Bino T."/>
            <person name="Nishimoto Y."/>
            <person name="Shigenobu S."/>
            <person name="Kawaguchi M."/>
        </authorList>
    </citation>
    <scope>NUCLEOTIDE SEQUENCE</scope>
    <source>
        <strain evidence="2">HR1</strain>
    </source>
</reference>
<dbReference type="OrthoDB" id="2449353at2759"/>